<evidence type="ECO:0000256" key="13">
    <source>
        <dbReference type="SAM" id="MobiDB-lite"/>
    </source>
</evidence>
<evidence type="ECO:0000313" key="15">
    <source>
        <dbReference type="EMBL" id="MCU4743147.1"/>
    </source>
</evidence>
<evidence type="ECO:0000256" key="5">
    <source>
        <dbReference type="ARBA" id="ARBA00022840"/>
    </source>
</evidence>
<keyword evidence="7" id="KW-0406">Ion transport</keyword>
<dbReference type="InterPro" id="IPR003593">
    <property type="entry name" value="AAA+_ATPase"/>
</dbReference>
<organism evidence="15 16">
    <name type="scientific">Natronoglomus mannanivorans</name>
    <dbReference type="NCBI Taxonomy" id="2979990"/>
    <lineage>
        <taxon>Archaea</taxon>
        <taxon>Methanobacteriati</taxon>
        <taxon>Methanobacteriota</taxon>
        <taxon>Stenosarchaea group</taxon>
        <taxon>Halobacteria</taxon>
        <taxon>Halobacteriales</taxon>
        <taxon>Natrialbaceae</taxon>
        <taxon>Natronoglomus</taxon>
    </lineage>
</organism>
<dbReference type="PANTHER" id="PTHR43297">
    <property type="entry name" value="OLIGOPEPTIDE TRANSPORT ATP-BINDING PROTEIN APPD"/>
    <property type="match status" value="1"/>
</dbReference>
<evidence type="ECO:0000256" key="12">
    <source>
        <dbReference type="ARBA" id="ARBA00048610"/>
    </source>
</evidence>
<dbReference type="Proteomes" id="UP001321018">
    <property type="component" value="Unassembled WGS sequence"/>
</dbReference>
<comment type="subcellular location">
    <subcellularLocation>
        <location evidence="1">Cell membrane</location>
        <topology evidence="1">Peripheral membrane protein</topology>
    </subcellularLocation>
</comment>
<gene>
    <name evidence="15" type="ORF">OB960_17305</name>
</gene>
<dbReference type="GO" id="GO:0015833">
    <property type="term" value="P:peptide transport"/>
    <property type="evidence" value="ECO:0007669"/>
    <property type="project" value="InterPro"/>
</dbReference>
<evidence type="ECO:0000256" key="4">
    <source>
        <dbReference type="ARBA" id="ARBA00022741"/>
    </source>
</evidence>
<evidence type="ECO:0000256" key="10">
    <source>
        <dbReference type="ARBA" id="ARBA00039098"/>
    </source>
</evidence>
<feature type="domain" description="ABC transporter" evidence="14">
    <location>
        <begin position="32"/>
        <end position="370"/>
    </location>
</feature>
<dbReference type="Pfam" id="PF08352">
    <property type="entry name" value="oligo_HPY"/>
    <property type="match status" value="1"/>
</dbReference>
<dbReference type="GO" id="GO:0015413">
    <property type="term" value="F:ABC-type nickel transporter activity"/>
    <property type="evidence" value="ECO:0007669"/>
    <property type="project" value="UniProtKB-EC"/>
</dbReference>
<evidence type="ECO:0000256" key="1">
    <source>
        <dbReference type="ARBA" id="ARBA00004202"/>
    </source>
</evidence>
<dbReference type="FunFam" id="3.40.50.300:FF:000016">
    <property type="entry name" value="Oligopeptide ABC transporter ATP-binding component"/>
    <property type="match status" value="1"/>
</dbReference>
<dbReference type="CDD" id="cd03257">
    <property type="entry name" value="ABC_NikE_OppD_transporters"/>
    <property type="match status" value="1"/>
</dbReference>
<dbReference type="InterPro" id="IPR003439">
    <property type="entry name" value="ABC_transporter-like_ATP-bd"/>
</dbReference>
<dbReference type="InterPro" id="IPR027417">
    <property type="entry name" value="P-loop_NTPase"/>
</dbReference>
<evidence type="ECO:0000313" key="16">
    <source>
        <dbReference type="Proteomes" id="UP001321018"/>
    </source>
</evidence>
<keyword evidence="2" id="KW-0813">Transport</keyword>
<dbReference type="InterPro" id="IPR050388">
    <property type="entry name" value="ABC_Ni/Peptide_Import"/>
</dbReference>
<dbReference type="InterPro" id="IPR013563">
    <property type="entry name" value="Oligopep_ABC_C"/>
</dbReference>
<dbReference type="GO" id="GO:0005524">
    <property type="term" value="F:ATP binding"/>
    <property type="evidence" value="ECO:0007669"/>
    <property type="project" value="UniProtKB-KW"/>
</dbReference>
<evidence type="ECO:0000256" key="8">
    <source>
        <dbReference type="ARBA" id="ARBA00023136"/>
    </source>
</evidence>
<dbReference type="AlphaFoldDB" id="A0AAP2Z1G1"/>
<dbReference type="GO" id="GO:0005886">
    <property type="term" value="C:plasma membrane"/>
    <property type="evidence" value="ECO:0007669"/>
    <property type="project" value="UniProtKB-SubCell"/>
</dbReference>
<keyword evidence="3" id="KW-1003">Cell membrane</keyword>
<evidence type="ECO:0000259" key="14">
    <source>
        <dbReference type="PROSITE" id="PS50893"/>
    </source>
</evidence>
<dbReference type="PANTHER" id="PTHR43297:SF13">
    <property type="entry name" value="NICKEL ABC TRANSPORTER, ATP-BINDING PROTEIN"/>
    <property type="match status" value="1"/>
</dbReference>
<dbReference type="NCBIfam" id="TIGR01727">
    <property type="entry name" value="oligo_HPY"/>
    <property type="match status" value="1"/>
</dbReference>
<comment type="subunit">
    <text evidence="9">The complex is composed of two ATP-binding proteins (NikD and NikE), two transmembrane proteins (NikB and NikC) and a solute-binding protein (NikA).</text>
</comment>
<comment type="catalytic activity">
    <reaction evidence="12">
        <text>Ni(2+)(out) + ATP + H2O = Ni(2+)(in) + ADP + phosphate + H(+)</text>
        <dbReference type="Rhea" id="RHEA:15557"/>
        <dbReference type="ChEBI" id="CHEBI:15377"/>
        <dbReference type="ChEBI" id="CHEBI:15378"/>
        <dbReference type="ChEBI" id="CHEBI:30616"/>
        <dbReference type="ChEBI" id="CHEBI:43474"/>
        <dbReference type="ChEBI" id="CHEBI:49786"/>
        <dbReference type="ChEBI" id="CHEBI:456216"/>
        <dbReference type="EC" id="7.2.2.11"/>
    </reaction>
    <physiologicalReaction direction="left-to-right" evidence="12">
        <dbReference type="Rhea" id="RHEA:15558"/>
    </physiologicalReaction>
</comment>
<feature type="compositionally biased region" description="Acidic residues" evidence="13">
    <location>
        <begin position="465"/>
        <end position="475"/>
    </location>
</feature>
<dbReference type="Gene3D" id="3.40.50.300">
    <property type="entry name" value="P-loop containing nucleotide triphosphate hydrolases"/>
    <property type="match status" value="1"/>
</dbReference>
<name>A0AAP2Z1G1_9EURY</name>
<dbReference type="Pfam" id="PF00005">
    <property type="entry name" value="ABC_tran"/>
    <property type="match status" value="2"/>
</dbReference>
<evidence type="ECO:0000256" key="3">
    <source>
        <dbReference type="ARBA" id="ARBA00022475"/>
    </source>
</evidence>
<feature type="region of interest" description="Disordered" evidence="13">
    <location>
        <begin position="439"/>
        <end position="475"/>
    </location>
</feature>
<dbReference type="PROSITE" id="PS00211">
    <property type="entry name" value="ABC_TRANSPORTER_1"/>
    <property type="match status" value="1"/>
</dbReference>
<keyword evidence="4" id="KW-0547">Nucleotide-binding</keyword>
<proteinExistence type="predicted"/>
<comment type="caution">
    <text evidence="15">The sequence shown here is derived from an EMBL/GenBank/DDBJ whole genome shotgun (WGS) entry which is preliminary data.</text>
</comment>
<accession>A0AAP2Z1G1</accession>
<dbReference type="PROSITE" id="PS50893">
    <property type="entry name" value="ABC_TRANSPORTER_2"/>
    <property type="match status" value="1"/>
</dbReference>
<feature type="region of interest" description="Disordered" evidence="13">
    <location>
        <begin position="1"/>
        <end position="27"/>
    </location>
</feature>
<evidence type="ECO:0000256" key="7">
    <source>
        <dbReference type="ARBA" id="ARBA00023065"/>
    </source>
</evidence>
<dbReference type="InterPro" id="IPR017871">
    <property type="entry name" value="ABC_transporter-like_CS"/>
</dbReference>
<protein>
    <recommendedName>
        <fullName evidence="11">Nickel import system ATP-binding protein NikD</fullName>
        <ecNumber evidence="10">7.2.2.11</ecNumber>
    </recommendedName>
</protein>
<sequence>MATESQPESETERETGAGSKAETTADRNDPIITVRNLQTAFFTDKEVIRAVDGVSFDIRPSETVGIVGESGSGKSVTARSIMGLVESPGRILDGSSIRFHHMETVREFARRFPGRTVDLGALEAEHDPASLFAHSTVDATPEAFGYDDASEATVADFVATGYGEALGLDPKDCVFVTDGSTDEPVDGFVEITRLSGDPQRAMRGGRIAMVFQDPLTSLNPVYTVGNQIKEALRLHRGLSGAEATREAISLLEAVGIPDARRRVAEYPHQFSGGMRQRAVIAMALACDPEVLICDEPTTALDVTIQAQILDLLEELQDERDLGIMFITHDMGVIANISHRVNVMYAGEVVETADVEPLFADPKHPYTRGLLESIPGQQSGDRLQTIEGNVPTPNEPATYCRFAPRCPEAFADCTEVHPVSLPVEEGADDHTAACLLYPEHRSTPEAVNRHADREDSISEAGASPATDDDTTGGENR</sequence>
<dbReference type="EMBL" id="JAOPKA010000013">
    <property type="protein sequence ID" value="MCU4743147.1"/>
    <property type="molecule type" value="Genomic_DNA"/>
</dbReference>
<dbReference type="SUPFAM" id="SSF52540">
    <property type="entry name" value="P-loop containing nucleoside triphosphate hydrolases"/>
    <property type="match status" value="2"/>
</dbReference>
<keyword evidence="5 15" id="KW-0067">ATP-binding</keyword>
<keyword evidence="8" id="KW-0472">Membrane</keyword>
<evidence type="ECO:0000256" key="9">
    <source>
        <dbReference type="ARBA" id="ARBA00038669"/>
    </source>
</evidence>
<dbReference type="GO" id="GO:0016887">
    <property type="term" value="F:ATP hydrolysis activity"/>
    <property type="evidence" value="ECO:0007669"/>
    <property type="project" value="InterPro"/>
</dbReference>
<feature type="compositionally biased region" description="Basic and acidic residues" evidence="13">
    <location>
        <begin position="439"/>
        <end position="455"/>
    </location>
</feature>
<keyword evidence="6" id="KW-1278">Translocase</keyword>
<dbReference type="RefSeq" id="WP_338004963.1">
    <property type="nucleotide sequence ID" value="NZ_JAOPKA010000013.1"/>
</dbReference>
<reference evidence="15" key="1">
    <citation type="submission" date="2022-09" db="EMBL/GenBank/DDBJ databases">
        <title>Enrichment on poylsaccharides allowed isolation of novel metabolic and taxonomic groups of Haloarchaea.</title>
        <authorList>
            <person name="Sorokin D.Y."/>
            <person name="Elcheninov A.G."/>
            <person name="Khizhniak T.V."/>
            <person name="Kolganova T.V."/>
            <person name="Kublanov I.V."/>
        </authorList>
    </citation>
    <scope>NUCLEOTIDE SEQUENCE</scope>
    <source>
        <strain evidence="15">AArc-xg1-1</strain>
    </source>
</reference>
<dbReference type="EC" id="7.2.2.11" evidence="10"/>
<evidence type="ECO:0000256" key="6">
    <source>
        <dbReference type="ARBA" id="ARBA00022967"/>
    </source>
</evidence>
<evidence type="ECO:0000256" key="11">
    <source>
        <dbReference type="ARBA" id="ARBA00044143"/>
    </source>
</evidence>
<dbReference type="SMART" id="SM00382">
    <property type="entry name" value="AAA"/>
    <property type="match status" value="1"/>
</dbReference>
<evidence type="ECO:0000256" key="2">
    <source>
        <dbReference type="ARBA" id="ARBA00022448"/>
    </source>
</evidence>